<dbReference type="GO" id="GO:0005886">
    <property type="term" value="C:plasma membrane"/>
    <property type="evidence" value="ECO:0007669"/>
    <property type="project" value="UniProtKB-SubCell"/>
</dbReference>
<protein>
    <submittedName>
        <fullName evidence="10">Sodium/hydrogen exchanger</fullName>
    </submittedName>
</protein>
<evidence type="ECO:0000256" key="6">
    <source>
        <dbReference type="ARBA" id="ARBA00023065"/>
    </source>
</evidence>
<comment type="subcellular location">
    <subcellularLocation>
        <location evidence="1">Cell membrane</location>
        <topology evidence="1">Multi-pass membrane protein</topology>
    </subcellularLocation>
</comment>
<accession>D7DS39</accession>
<sequence>MGVIMDVPILIGYMALLFVFGSFLAKIAEKLGIPDIPVLLTFGLVVGPFLGIVPTIDAQTVFAFIGSAGLIILLLMGAFEMRWIVLKRVLSTVLRLDTIGLVIYLIVSGFIFNLLFGIPNFSPIGYLFGAVTSATDPATLIPIFANSDIDPNIAVTLEAESVFNDPLGIVATSLILTSLGFASTANPIVEFFTLAVGGLGLGYLGGRVYEYIVKNRNFGDYISPLTMGIAFLIWYIGESLMPGLTGYGFSGYMAVAIMGLYIGNVVTKDPSKTVELDNLAEFGNQLSVLVRVLIFVFLGASIGLGVLKEYALIGSVCALAALFIARPIGVLISTAYPNINSVKERIYFALEAPRGVVPAAMGAMIYSSIMANPHMIPPAIAAYMPPEAIAGSILVTTFITIFFSVIIEGSWAYRLANKLFNV</sequence>
<feature type="transmembrane region" description="Helical" evidence="8">
    <location>
        <begin position="249"/>
        <end position="267"/>
    </location>
</feature>
<feature type="transmembrane region" description="Helical" evidence="8">
    <location>
        <begin position="348"/>
        <end position="369"/>
    </location>
</feature>
<dbReference type="eggNOG" id="arCOG01961">
    <property type="taxonomic scope" value="Archaea"/>
</dbReference>
<dbReference type="GO" id="GO:0015297">
    <property type="term" value="F:antiporter activity"/>
    <property type="evidence" value="ECO:0007669"/>
    <property type="project" value="UniProtKB-KW"/>
</dbReference>
<keyword evidence="6" id="KW-0406">Ion transport</keyword>
<dbReference type="KEGG" id="mvo:Mvol_0289"/>
<keyword evidence="3" id="KW-0050">Antiport</keyword>
<keyword evidence="2" id="KW-0813">Transport</keyword>
<dbReference type="PANTHER" id="PTHR32507:SF0">
    <property type="entry name" value="NA(+)_H(+) ANTIPORTER 2-RELATED"/>
    <property type="match status" value="1"/>
</dbReference>
<feature type="transmembrane region" description="Helical" evidence="8">
    <location>
        <begin position="218"/>
        <end position="237"/>
    </location>
</feature>
<dbReference type="AlphaFoldDB" id="D7DS39"/>
<evidence type="ECO:0000256" key="3">
    <source>
        <dbReference type="ARBA" id="ARBA00022449"/>
    </source>
</evidence>
<feature type="transmembrane region" description="Helical" evidence="8">
    <location>
        <begin position="98"/>
        <end position="118"/>
    </location>
</feature>
<keyword evidence="11" id="KW-1185">Reference proteome</keyword>
<feature type="transmembrane region" description="Helical" evidence="8">
    <location>
        <begin position="188"/>
        <end position="206"/>
    </location>
</feature>
<evidence type="ECO:0000256" key="4">
    <source>
        <dbReference type="ARBA" id="ARBA00022692"/>
    </source>
</evidence>
<keyword evidence="7 8" id="KW-0472">Membrane</keyword>
<feature type="transmembrane region" description="Helical" evidence="8">
    <location>
        <begin position="313"/>
        <end position="336"/>
    </location>
</feature>
<dbReference type="PANTHER" id="PTHR32507">
    <property type="entry name" value="NA(+)/H(+) ANTIPORTER 1"/>
    <property type="match status" value="1"/>
</dbReference>
<dbReference type="Pfam" id="PF00999">
    <property type="entry name" value="Na_H_Exchanger"/>
    <property type="match status" value="1"/>
</dbReference>
<keyword evidence="5 8" id="KW-1133">Transmembrane helix</keyword>
<keyword evidence="4 8" id="KW-0812">Transmembrane</keyword>
<dbReference type="GO" id="GO:1902600">
    <property type="term" value="P:proton transmembrane transport"/>
    <property type="evidence" value="ECO:0007669"/>
    <property type="project" value="InterPro"/>
</dbReference>
<dbReference type="Gene3D" id="6.10.140.1330">
    <property type="match status" value="1"/>
</dbReference>
<dbReference type="STRING" id="456320.Mvol_0289"/>
<evidence type="ECO:0000256" key="7">
    <source>
        <dbReference type="ARBA" id="ARBA00023136"/>
    </source>
</evidence>
<dbReference type="InParanoid" id="D7DS39"/>
<dbReference type="HOGENOM" id="CLU_005912_9_3_2"/>
<evidence type="ECO:0000313" key="10">
    <source>
        <dbReference type="EMBL" id="ADI35949.1"/>
    </source>
</evidence>
<evidence type="ECO:0000313" key="11">
    <source>
        <dbReference type="Proteomes" id="UP000007722"/>
    </source>
</evidence>
<name>D7DS39_METV3</name>
<evidence type="ECO:0000256" key="8">
    <source>
        <dbReference type="SAM" id="Phobius"/>
    </source>
</evidence>
<evidence type="ECO:0000256" key="5">
    <source>
        <dbReference type="ARBA" id="ARBA00022989"/>
    </source>
</evidence>
<feature type="transmembrane region" description="Helical" evidence="8">
    <location>
        <begin position="288"/>
        <end position="307"/>
    </location>
</feature>
<gene>
    <name evidence="10" type="ordered locus">Mvol_0289</name>
</gene>
<evidence type="ECO:0000259" key="9">
    <source>
        <dbReference type="Pfam" id="PF00999"/>
    </source>
</evidence>
<organism evidence="10 11">
    <name type="scientific">Methanococcus voltae (strain ATCC BAA-1334 / A3)</name>
    <dbReference type="NCBI Taxonomy" id="456320"/>
    <lineage>
        <taxon>Archaea</taxon>
        <taxon>Methanobacteriati</taxon>
        <taxon>Methanobacteriota</taxon>
        <taxon>Methanomada group</taxon>
        <taxon>Methanococci</taxon>
        <taxon>Methanococcales</taxon>
        <taxon>Methanococcaceae</taxon>
        <taxon>Methanococcus</taxon>
    </lineage>
</organism>
<evidence type="ECO:0000256" key="2">
    <source>
        <dbReference type="ARBA" id="ARBA00022448"/>
    </source>
</evidence>
<dbReference type="Proteomes" id="UP000007722">
    <property type="component" value="Chromosome"/>
</dbReference>
<proteinExistence type="predicted"/>
<feature type="transmembrane region" description="Helical" evidence="8">
    <location>
        <begin position="6"/>
        <end position="24"/>
    </location>
</feature>
<evidence type="ECO:0000256" key="1">
    <source>
        <dbReference type="ARBA" id="ARBA00004651"/>
    </source>
</evidence>
<feature type="transmembrane region" description="Helical" evidence="8">
    <location>
        <begin position="36"/>
        <end position="56"/>
    </location>
</feature>
<dbReference type="EMBL" id="CP002057">
    <property type="protein sequence ID" value="ADI35949.1"/>
    <property type="molecule type" value="Genomic_DNA"/>
</dbReference>
<dbReference type="FunCoup" id="D7DS39">
    <property type="interactions" value="10"/>
</dbReference>
<reference evidence="10 11" key="1">
    <citation type="submission" date="2010-05" db="EMBL/GenBank/DDBJ databases">
        <title>Complete sequence of Methanococcus voltae A3.</title>
        <authorList>
            <consortium name="US DOE Joint Genome Institute"/>
            <person name="Lucas S."/>
            <person name="Copeland A."/>
            <person name="Lapidus A."/>
            <person name="Cheng J.-F."/>
            <person name="Bruce D."/>
            <person name="Goodwin L."/>
            <person name="Pitluck S."/>
            <person name="Lowry S."/>
            <person name="Clum A."/>
            <person name="Land M."/>
            <person name="Hauser L."/>
            <person name="Kyrpides N."/>
            <person name="Mikhailova N."/>
            <person name="Whitman W.B."/>
            <person name="Woyke T."/>
        </authorList>
    </citation>
    <scope>NUCLEOTIDE SEQUENCE [LARGE SCALE GENOMIC DNA]</scope>
    <source>
        <strain evidence="11">ATCC BAA-1334 / A3</strain>
    </source>
</reference>
<feature type="domain" description="Cation/H+ exchanger transmembrane" evidence="9">
    <location>
        <begin position="22"/>
        <end position="413"/>
    </location>
</feature>
<feature type="transmembrane region" description="Helical" evidence="8">
    <location>
        <begin position="62"/>
        <end position="86"/>
    </location>
</feature>
<dbReference type="InterPro" id="IPR006153">
    <property type="entry name" value="Cation/H_exchanger_TM"/>
</dbReference>
<feature type="transmembrane region" description="Helical" evidence="8">
    <location>
        <begin position="389"/>
        <end position="413"/>
    </location>
</feature>